<dbReference type="EMBL" id="BAAAPF010000061">
    <property type="protein sequence ID" value="GAA2121722.1"/>
    <property type="molecule type" value="Genomic_DNA"/>
</dbReference>
<evidence type="ECO:0000313" key="5">
    <source>
        <dbReference type="EMBL" id="GAA2121722.1"/>
    </source>
</evidence>
<feature type="domain" description="Non-haem dioxygenase N-terminal" evidence="4">
    <location>
        <begin position="3"/>
        <end position="109"/>
    </location>
</feature>
<dbReference type="Gene3D" id="2.60.120.330">
    <property type="entry name" value="B-lactam Antibiotic, Isopenicillin N Synthase, Chain"/>
    <property type="match status" value="1"/>
</dbReference>
<comment type="pathway">
    <text evidence="1">Antibiotic biosynthesis.</text>
</comment>
<evidence type="ECO:0000259" key="3">
    <source>
        <dbReference type="Pfam" id="PF03171"/>
    </source>
</evidence>
<protein>
    <submittedName>
        <fullName evidence="5">2-oxoglutarate and iron-dependent oxygenase domain-containing protein</fullName>
    </submittedName>
</protein>
<feature type="domain" description="Isopenicillin N synthase-like Fe(2+) 2OG dioxygenase" evidence="3">
    <location>
        <begin position="176"/>
        <end position="260"/>
    </location>
</feature>
<evidence type="ECO:0000256" key="1">
    <source>
        <dbReference type="ARBA" id="ARBA00004792"/>
    </source>
</evidence>
<dbReference type="PANTHER" id="PTHR47990">
    <property type="entry name" value="2-OXOGLUTARATE (2OG) AND FE(II)-DEPENDENT OXYGENASE SUPERFAMILY PROTEIN-RELATED"/>
    <property type="match status" value="1"/>
</dbReference>
<organism evidence="5 6">
    <name type="scientific">Streptomyces synnematoformans</name>
    <dbReference type="NCBI Taxonomy" id="415721"/>
    <lineage>
        <taxon>Bacteria</taxon>
        <taxon>Bacillati</taxon>
        <taxon>Actinomycetota</taxon>
        <taxon>Actinomycetes</taxon>
        <taxon>Kitasatosporales</taxon>
        <taxon>Streptomycetaceae</taxon>
        <taxon>Streptomyces</taxon>
    </lineage>
</organism>
<keyword evidence="6" id="KW-1185">Reference proteome</keyword>
<comment type="caution">
    <text evidence="5">The sequence shown here is derived from an EMBL/GenBank/DDBJ whole genome shotgun (WGS) entry which is preliminary data.</text>
</comment>
<dbReference type="InterPro" id="IPR026992">
    <property type="entry name" value="DIOX_N"/>
</dbReference>
<name>A0ABN2Y7I4_9ACTN</name>
<accession>A0ABN2Y7I4</accession>
<keyword evidence="2" id="KW-0045">Antibiotic biosynthesis</keyword>
<dbReference type="Pfam" id="PF03171">
    <property type="entry name" value="2OG-FeII_Oxy"/>
    <property type="match status" value="1"/>
</dbReference>
<dbReference type="InterPro" id="IPR044861">
    <property type="entry name" value="IPNS-like_FE2OG_OXY"/>
</dbReference>
<evidence type="ECO:0000259" key="4">
    <source>
        <dbReference type="Pfam" id="PF14226"/>
    </source>
</evidence>
<proteinExistence type="predicted"/>
<dbReference type="Proteomes" id="UP001500443">
    <property type="component" value="Unassembled WGS sequence"/>
</dbReference>
<dbReference type="SUPFAM" id="SSF51197">
    <property type="entry name" value="Clavaminate synthase-like"/>
    <property type="match status" value="1"/>
</dbReference>
<reference evidence="5 6" key="1">
    <citation type="journal article" date="2019" name="Int. J. Syst. Evol. Microbiol.">
        <title>The Global Catalogue of Microorganisms (GCM) 10K type strain sequencing project: providing services to taxonomists for standard genome sequencing and annotation.</title>
        <authorList>
            <consortium name="The Broad Institute Genomics Platform"/>
            <consortium name="The Broad Institute Genome Sequencing Center for Infectious Disease"/>
            <person name="Wu L."/>
            <person name="Ma J."/>
        </authorList>
    </citation>
    <scope>NUCLEOTIDE SEQUENCE [LARGE SCALE GENOMIC DNA]</scope>
    <source>
        <strain evidence="5 6">JCM 15481</strain>
    </source>
</reference>
<evidence type="ECO:0000313" key="6">
    <source>
        <dbReference type="Proteomes" id="UP001500443"/>
    </source>
</evidence>
<dbReference type="InterPro" id="IPR027443">
    <property type="entry name" value="IPNS-like_sf"/>
</dbReference>
<evidence type="ECO:0000256" key="2">
    <source>
        <dbReference type="ARBA" id="ARBA00023194"/>
    </source>
</evidence>
<dbReference type="Pfam" id="PF14226">
    <property type="entry name" value="DIOX_N"/>
    <property type="match status" value="1"/>
</dbReference>
<dbReference type="InterPro" id="IPR050231">
    <property type="entry name" value="Iron_ascorbate_oxido_reductase"/>
</dbReference>
<gene>
    <name evidence="5" type="ORF">GCM10009802_25260</name>
</gene>
<sequence>MSISLVDLASWRSGGPDERRRVLARLDASLRDTGFVMVTGHGVDPALRAAVRTAARTAFDLPPAVKEGYRNKGDGGWTGPGGISAGAIQDAASPPDLVELWSLYPHHPGVWPAEAPALREPVEEYARQMRRLSLDLLELLADALGEPAGFLTRHDRDAAWTCNVNWYGSRQQTGAPRPGQYRLGAHQDWDLMAVLDRQHGLGCLQVRNGPADAADDEANWQDAPYHPDADALTVNLGELGAMWSGGRWQAGWHRVLPPPANAPEEQLMSLVWFYNPGPATPMPPGGGAEERPATVGEFLDERLQAILLS</sequence>
<dbReference type="RefSeq" id="WP_344289946.1">
    <property type="nucleotide sequence ID" value="NZ_BAAAPF010000061.1"/>
</dbReference>